<keyword evidence="3 6" id="KW-0812">Transmembrane</keyword>
<reference evidence="8 9" key="1">
    <citation type="submission" date="2016-10" db="EMBL/GenBank/DDBJ databases">
        <authorList>
            <person name="de Groot N.N."/>
        </authorList>
    </citation>
    <scope>NUCLEOTIDE SEQUENCE [LARGE SCALE GENOMIC DNA]</scope>
    <source>
        <strain evidence="8 9">CGMCC 1.7666</strain>
    </source>
</reference>
<comment type="subcellular location">
    <subcellularLocation>
        <location evidence="1">Cell membrane</location>
        <topology evidence="1">Multi-pass membrane protein</topology>
    </subcellularLocation>
</comment>
<feature type="domain" description="Type II secretion system protein GspF" evidence="7">
    <location>
        <begin position="184"/>
        <end position="312"/>
    </location>
</feature>
<dbReference type="EMBL" id="FMVJ01000005">
    <property type="protein sequence ID" value="SCY72712.1"/>
    <property type="molecule type" value="Genomic_DNA"/>
</dbReference>
<evidence type="ECO:0000313" key="9">
    <source>
        <dbReference type="Proteomes" id="UP000199569"/>
    </source>
</evidence>
<gene>
    <name evidence="8" type="ORF">SAMN02927923_02157</name>
</gene>
<dbReference type="Pfam" id="PF00482">
    <property type="entry name" value="T2SSF"/>
    <property type="match status" value="1"/>
</dbReference>
<evidence type="ECO:0000256" key="2">
    <source>
        <dbReference type="ARBA" id="ARBA00022475"/>
    </source>
</evidence>
<organism evidence="8 9">
    <name type="scientific">Microvirga guangxiensis</name>
    <dbReference type="NCBI Taxonomy" id="549386"/>
    <lineage>
        <taxon>Bacteria</taxon>
        <taxon>Pseudomonadati</taxon>
        <taxon>Pseudomonadota</taxon>
        <taxon>Alphaproteobacteria</taxon>
        <taxon>Hyphomicrobiales</taxon>
        <taxon>Methylobacteriaceae</taxon>
        <taxon>Microvirga</taxon>
    </lineage>
</organism>
<proteinExistence type="predicted"/>
<sequence length="322" mass="35921">MNPAALLPNPDLIIAFSAAISVCGAILVVSWPYFARDQLSARMVQMANERERIRARERARLNAKAKTPSLRSEPKKLFKDIVERFDLAKRVEDGDLAQKLRMAGYRGQSPVVTFLAVRAIAPIAMFLFAILYVFIVLRLQHPLFVKLGIAVAAAWLGYFAPQLYISNKIKKRQEAIRRSWPDALDLLLICVECGMSVESALRKVSDEIGAQCVELSEELSLTTAELSYLQDRRKAYENLAERTGLDGVKGVVTSLIQSEKYGTPLAHSLRVLAQENRDMRMNEAEKKAAALPPKLTVPMILFFLPVLFAVIITPAAIRIANL</sequence>
<evidence type="ECO:0000256" key="1">
    <source>
        <dbReference type="ARBA" id="ARBA00004651"/>
    </source>
</evidence>
<keyword evidence="4 6" id="KW-1133">Transmembrane helix</keyword>
<dbReference type="RefSeq" id="WP_091134142.1">
    <property type="nucleotide sequence ID" value="NZ_FMVJ01000005.1"/>
</dbReference>
<dbReference type="GO" id="GO:0005886">
    <property type="term" value="C:plasma membrane"/>
    <property type="evidence" value="ECO:0007669"/>
    <property type="project" value="UniProtKB-SubCell"/>
</dbReference>
<keyword evidence="9" id="KW-1185">Reference proteome</keyword>
<feature type="transmembrane region" description="Helical" evidence="6">
    <location>
        <begin position="143"/>
        <end position="165"/>
    </location>
</feature>
<keyword evidence="2" id="KW-1003">Cell membrane</keyword>
<dbReference type="PANTHER" id="PTHR35007">
    <property type="entry name" value="INTEGRAL MEMBRANE PROTEIN-RELATED"/>
    <property type="match status" value="1"/>
</dbReference>
<evidence type="ECO:0000259" key="7">
    <source>
        <dbReference type="Pfam" id="PF00482"/>
    </source>
</evidence>
<dbReference type="PANTHER" id="PTHR35007:SF2">
    <property type="entry name" value="PILUS ASSEMBLE PROTEIN"/>
    <property type="match status" value="1"/>
</dbReference>
<evidence type="ECO:0000256" key="4">
    <source>
        <dbReference type="ARBA" id="ARBA00022989"/>
    </source>
</evidence>
<dbReference type="AlphaFoldDB" id="A0A1G5I9C9"/>
<name>A0A1G5I9C9_9HYPH</name>
<evidence type="ECO:0000313" key="8">
    <source>
        <dbReference type="EMBL" id="SCY72712.1"/>
    </source>
</evidence>
<keyword evidence="5 6" id="KW-0472">Membrane</keyword>
<evidence type="ECO:0000256" key="3">
    <source>
        <dbReference type="ARBA" id="ARBA00022692"/>
    </source>
</evidence>
<evidence type="ECO:0000256" key="5">
    <source>
        <dbReference type="ARBA" id="ARBA00023136"/>
    </source>
</evidence>
<feature type="transmembrane region" description="Helical" evidence="6">
    <location>
        <begin position="111"/>
        <end position="137"/>
    </location>
</feature>
<feature type="transmembrane region" description="Helical" evidence="6">
    <location>
        <begin position="295"/>
        <end position="317"/>
    </location>
</feature>
<feature type="transmembrane region" description="Helical" evidence="6">
    <location>
        <begin position="12"/>
        <end position="34"/>
    </location>
</feature>
<accession>A0A1G5I9C9</accession>
<dbReference type="STRING" id="549386.SAMN02927923_02157"/>
<evidence type="ECO:0000256" key="6">
    <source>
        <dbReference type="SAM" id="Phobius"/>
    </source>
</evidence>
<protein>
    <submittedName>
        <fullName evidence="8">Tight adherence protein C</fullName>
    </submittedName>
</protein>
<dbReference type="Proteomes" id="UP000199569">
    <property type="component" value="Unassembled WGS sequence"/>
</dbReference>
<dbReference type="InterPro" id="IPR018076">
    <property type="entry name" value="T2SS_GspF_dom"/>
</dbReference>
<dbReference type="OrthoDB" id="9810662at2"/>